<dbReference type="GO" id="GO:0005737">
    <property type="term" value="C:cytoplasm"/>
    <property type="evidence" value="ECO:0007669"/>
    <property type="project" value="TreeGrafter"/>
</dbReference>
<organism evidence="21">
    <name type="scientific">Nakamurella sp. A5-74</name>
    <dbReference type="NCBI Taxonomy" id="3158264"/>
    <lineage>
        <taxon>Bacteria</taxon>
        <taxon>Bacillati</taxon>
        <taxon>Actinomycetota</taxon>
        <taxon>Actinomycetes</taxon>
        <taxon>Nakamurellales</taxon>
        <taxon>Nakamurellaceae</taxon>
        <taxon>Nakamurella</taxon>
    </lineage>
</organism>
<comment type="subunit">
    <text evidence="5">Monomer.</text>
</comment>
<evidence type="ECO:0000256" key="3">
    <source>
        <dbReference type="ARBA" id="ARBA00005150"/>
    </source>
</evidence>
<evidence type="ECO:0000256" key="7">
    <source>
        <dbReference type="ARBA" id="ARBA00013025"/>
    </source>
</evidence>
<keyword evidence="12" id="KW-0067">ATP-binding</keyword>
<dbReference type="Gene3D" id="3.40.1190.10">
    <property type="entry name" value="Mur-like, catalytic domain"/>
    <property type="match status" value="1"/>
</dbReference>
<keyword evidence="10" id="KW-0479">Metal-binding</keyword>
<dbReference type="InterPro" id="IPR004101">
    <property type="entry name" value="Mur_ligase_C"/>
</dbReference>
<sequence>MSGINFGPFGPDPEPADEDALPGLDDETQDLDAVPDSPPLDLRTVEAILDQRWPETRIEPTLDRITALLDLLGNPQRAYPVIHIAGTNGKTSVTRMVDALLTSLGLRTGRFTSPHLQLATERISLDAVPISPDAYVQAYADIAPYIDLVDAASARDGGVPLSKFEILTAMAYAAFADAPVDVAVVEVGLGGTWDSTNVMDPAVSVITPIGRDHIDYLGTTLGEIAANKAGIIKPGGVVMIGLQEPEAMDVLMARVAETDATVARQDSEFRVLERVVAVGGQLLQLQGLSAVYEEVFLPLAGEHQAANASLALAAVEAFLGAGRQRELNADAVVDGFAAVASPGRLERIRSSPVILIDAAHNPHGATALAAALRDEYHFARLVGVVAVMAEKDAEGILTALEDVLDEVVVTVNSSARSMPLDELTELAEDVFGSHRVQSAPRMDSALALAVDLAETDEQTGPYGAGVIVTGSVVSAGDARTLAGLAPA</sequence>
<dbReference type="Pfam" id="PF02875">
    <property type="entry name" value="Mur_ligase_C"/>
    <property type="match status" value="1"/>
</dbReference>
<keyword evidence="11" id="KW-0547">Nucleotide-binding</keyword>
<dbReference type="NCBIfam" id="TIGR01499">
    <property type="entry name" value="folC"/>
    <property type="match status" value="1"/>
</dbReference>
<evidence type="ECO:0000256" key="18">
    <source>
        <dbReference type="SAM" id="MobiDB-lite"/>
    </source>
</evidence>
<dbReference type="FunFam" id="3.40.1190.10:FF:000004">
    <property type="entry name" value="Dihydrofolate synthase/folylpolyglutamate synthase"/>
    <property type="match status" value="1"/>
</dbReference>
<gene>
    <name evidence="21" type="ORF">ABLG96_07285</name>
</gene>
<evidence type="ECO:0000256" key="14">
    <source>
        <dbReference type="ARBA" id="ARBA00022909"/>
    </source>
</evidence>
<evidence type="ECO:0000313" key="21">
    <source>
        <dbReference type="EMBL" id="XCG65093.1"/>
    </source>
</evidence>
<protein>
    <recommendedName>
        <fullName evidence="8">Dihydrofolate synthase/folylpolyglutamate synthase</fullName>
        <ecNumber evidence="6">6.3.2.12</ecNumber>
        <ecNumber evidence="7">6.3.2.17</ecNumber>
    </recommendedName>
    <alternativeName>
        <fullName evidence="15">Tetrahydrofolylpolyglutamate synthase</fullName>
    </alternativeName>
</protein>
<evidence type="ECO:0000256" key="12">
    <source>
        <dbReference type="ARBA" id="ARBA00022840"/>
    </source>
</evidence>
<dbReference type="SUPFAM" id="SSF53623">
    <property type="entry name" value="MurD-like peptide ligases, catalytic domain"/>
    <property type="match status" value="1"/>
</dbReference>
<evidence type="ECO:0000259" key="19">
    <source>
        <dbReference type="Pfam" id="PF02875"/>
    </source>
</evidence>
<evidence type="ECO:0000256" key="4">
    <source>
        <dbReference type="ARBA" id="ARBA00008276"/>
    </source>
</evidence>
<evidence type="ECO:0000256" key="2">
    <source>
        <dbReference type="ARBA" id="ARBA00004799"/>
    </source>
</evidence>
<dbReference type="GO" id="GO:0005524">
    <property type="term" value="F:ATP binding"/>
    <property type="evidence" value="ECO:0007669"/>
    <property type="project" value="UniProtKB-KW"/>
</dbReference>
<evidence type="ECO:0000256" key="9">
    <source>
        <dbReference type="ARBA" id="ARBA00022598"/>
    </source>
</evidence>
<name>A0AAU8DUG4_9ACTN</name>
<dbReference type="GO" id="GO:0046656">
    <property type="term" value="P:folic acid biosynthetic process"/>
    <property type="evidence" value="ECO:0007669"/>
    <property type="project" value="UniProtKB-KW"/>
</dbReference>
<keyword evidence="13" id="KW-0460">Magnesium</keyword>
<comment type="pathway">
    <text evidence="3">Cofactor biosynthesis; tetrahydrofolylpolyglutamate biosynthesis.</text>
</comment>
<feature type="compositionally biased region" description="Acidic residues" evidence="18">
    <location>
        <begin position="14"/>
        <end position="30"/>
    </location>
</feature>
<keyword evidence="9 21" id="KW-0436">Ligase</keyword>
<evidence type="ECO:0000256" key="15">
    <source>
        <dbReference type="ARBA" id="ARBA00030592"/>
    </source>
</evidence>
<dbReference type="InterPro" id="IPR036615">
    <property type="entry name" value="Mur_ligase_C_dom_sf"/>
</dbReference>
<evidence type="ECO:0000259" key="20">
    <source>
        <dbReference type="Pfam" id="PF08245"/>
    </source>
</evidence>
<reference evidence="21" key="1">
    <citation type="submission" date="2024-05" db="EMBL/GenBank/DDBJ databases">
        <authorList>
            <person name="Cai S.Y."/>
            <person name="Jin L.M."/>
            <person name="Li H.R."/>
        </authorList>
    </citation>
    <scope>NUCLEOTIDE SEQUENCE</scope>
    <source>
        <strain evidence="21">A5-74</strain>
    </source>
</reference>
<dbReference type="InterPro" id="IPR001645">
    <property type="entry name" value="Folylpolyglutamate_synth"/>
</dbReference>
<dbReference type="EC" id="6.3.2.17" evidence="7"/>
<keyword evidence="14" id="KW-0289">Folate biosynthesis</keyword>
<comment type="catalytic activity">
    <reaction evidence="17">
        <text>7,8-dihydropteroate + L-glutamate + ATP = 7,8-dihydrofolate + ADP + phosphate + H(+)</text>
        <dbReference type="Rhea" id="RHEA:23584"/>
        <dbReference type="ChEBI" id="CHEBI:15378"/>
        <dbReference type="ChEBI" id="CHEBI:17839"/>
        <dbReference type="ChEBI" id="CHEBI:29985"/>
        <dbReference type="ChEBI" id="CHEBI:30616"/>
        <dbReference type="ChEBI" id="CHEBI:43474"/>
        <dbReference type="ChEBI" id="CHEBI:57451"/>
        <dbReference type="ChEBI" id="CHEBI:456216"/>
        <dbReference type="EC" id="6.3.2.12"/>
    </reaction>
</comment>
<dbReference type="InterPro" id="IPR013221">
    <property type="entry name" value="Mur_ligase_cen"/>
</dbReference>
<dbReference type="EMBL" id="CP159218">
    <property type="protein sequence ID" value="XCG65093.1"/>
    <property type="molecule type" value="Genomic_DNA"/>
</dbReference>
<dbReference type="GO" id="GO:0046872">
    <property type="term" value="F:metal ion binding"/>
    <property type="evidence" value="ECO:0007669"/>
    <property type="project" value="UniProtKB-KW"/>
</dbReference>
<evidence type="ECO:0000256" key="13">
    <source>
        <dbReference type="ARBA" id="ARBA00022842"/>
    </source>
</evidence>
<evidence type="ECO:0000256" key="8">
    <source>
        <dbReference type="ARBA" id="ARBA00019357"/>
    </source>
</evidence>
<dbReference type="Gene3D" id="3.90.190.20">
    <property type="entry name" value="Mur ligase, C-terminal domain"/>
    <property type="match status" value="1"/>
</dbReference>
<dbReference type="AlphaFoldDB" id="A0AAU8DUG4"/>
<dbReference type="PANTHER" id="PTHR11136">
    <property type="entry name" value="FOLYLPOLYGLUTAMATE SYNTHASE-RELATED"/>
    <property type="match status" value="1"/>
</dbReference>
<dbReference type="GO" id="GO:0008841">
    <property type="term" value="F:dihydrofolate synthase activity"/>
    <property type="evidence" value="ECO:0007669"/>
    <property type="project" value="UniProtKB-EC"/>
</dbReference>
<evidence type="ECO:0000256" key="17">
    <source>
        <dbReference type="ARBA" id="ARBA00049161"/>
    </source>
</evidence>
<dbReference type="PROSITE" id="PS01012">
    <property type="entry name" value="FOLYLPOLYGLU_SYNT_2"/>
    <property type="match status" value="1"/>
</dbReference>
<dbReference type="SUPFAM" id="SSF53244">
    <property type="entry name" value="MurD-like peptide ligases, peptide-binding domain"/>
    <property type="match status" value="1"/>
</dbReference>
<comment type="catalytic activity">
    <reaction evidence="16">
        <text>(6S)-5,6,7,8-tetrahydrofolyl-(gamma-L-Glu)(n) + L-glutamate + ATP = (6S)-5,6,7,8-tetrahydrofolyl-(gamma-L-Glu)(n+1) + ADP + phosphate + H(+)</text>
        <dbReference type="Rhea" id="RHEA:10580"/>
        <dbReference type="Rhea" id="RHEA-COMP:14738"/>
        <dbReference type="Rhea" id="RHEA-COMP:14740"/>
        <dbReference type="ChEBI" id="CHEBI:15378"/>
        <dbReference type="ChEBI" id="CHEBI:29985"/>
        <dbReference type="ChEBI" id="CHEBI:30616"/>
        <dbReference type="ChEBI" id="CHEBI:43474"/>
        <dbReference type="ChEBI" id="CHEBI:141005"/>
        <dbReference type="ChEBI" id="CHEBI:456216"/>
        <dbReference type="EC" id="6.3.2.17"/>
    </reaction>
</comment>
<comment type="pathway">
    <text evidence="2">Cofactor biosynthesis; tetrahydrofolate biosynthesis; 7,8-dihydrofolate from 2-amino-4-hydroxy-6-hydroxymethyl-7,8-dihydropteridine diphosphate and 4-aminobenzoate: step 2/2.</text>
</comment>
<feature type="domain" description="Mur ligase C-terminal" evidence="19">
    <location>
        <begin position="343"/>
        <end position="456"/>
    </location>
</feature>
<proteinExistence type="inferred from homology"/>
<comment type="similarity">
    <text evidence="4">Belongs to the folylpolyglutamate synthase family.</text>
</comment>
<evidence type="ECO:0000256" key="16">
    <source>
        <dbReference type="ARBA" id="ARBA00047493"/>
    </source>
</evidence>
<feature type="domain" description="Mur ligase central" evidence="20">
    <location>
        <begin position="172"/>
        <end position="315"/>
    </location>
</feature>
<dbReference type="RefSeq" id="WP_353650704.1">
    <property type="nucleotide sequence ID" value="NZ_CP159218.1"/>
</dbReference>
<comment type="cofactor">
    <cofactor evidence="1">
        <name>Mg(2+)</name>
        <dbReference type="ChEBI" id="CHEBI:18420"/>
    </cofactor>
</comment>
<evidence type="ECO:0000256" key="6">
    <source>
        <dbReference type="ARBA" id="ARBA00013023"/>
    </source>
</evidence>
<feature type="region of interest" description="Disordered" evidence="18">
    <location>
        <begin position="1"/>
        <end position="37"/>
    </location>
</feature>
<evidence type="ECO:0000256" key="10">
    <source>
        <dbReference type="ARBA" id="ARBA00022723"/>
    </source>
</evidence>
<evidence type="ECO:0000256" key="5">
    <source>
        <dbReference type="ARBA" id="ARBA00011245"/>
    </source>
</evidence>
<evidence type="ECO:0000256" key="1">
    <source>
        <dbReference type="ARBA" id="ARBA00001946"/>
    </source>
</evidence>
<evidence type="ECO:0000256" key="11">
    <source>
        <dbReference type="ARBA" id="ARBA00022741"/>
    </source>
</evidence>
<accession>A0AAU8DUG4</accession>
<dbReference type="PANTHER" id="PTHR11136:SF0">
    <property type="entry name" value="DIHYDROFOLATE SYNTHETASE-RELATED"/>
    <property type="match status" value="1"/>
</dbReference>
<dbReference type="InterPro" id="IPR018109">
    <property type="entry name" value="Folylpolyglutamate_synth_CS"/>
</dbReference>
<dbReference type="EC" id="6.3.2.12" evidence="6"/>
<dbReference type="GO" id="GO:0004326">
    <property type="term" value="F:tetrahydrofolylpolyglutamate synthase activity"/>
    <property type="evidence" value="ECO:0007669"/>
    <property type="project" value="UniProtKB-EC"/>
</dbReference>
<dbReference type="Pfam" id="PF08245">
    <property type="entry name" value="Mur_ligase_M"/>
    <property type="match status" value="1"/>
</dbReference>
<dbReference type="InterPro" id="IPR036565">
    <property type="entry name" value="Mur-like_cat_sf"/>
</dbReference>